<accession>A0A0H4WU68</accession>
<evidence type="ECO:0000313" key="3">
    <source>
        <dbReference type="Proteomes" id="UP000009026"/>
    </source>
</evidence>
<evidence type="ECO:0000256" key="1">
    <source>
        <dbReference type="SAM" id="MobiDB-lite"/>
    </source>
</evidence>
<dbReference type="EMBL" id="CP012109">
    <property type="protein sequence ID" value="AKQ65108.1"/>
    <property type="molecule type" value="Genomic_DNA"/>
</dbReference>
<feature type="region of interest" description="Disordered" evidence="1">
    <location>
        <begin position="1"/>
        <end position="41"/>
    </location>
</feature>
<feature type="compositionally biased region" description="Basic and acidic residues" evidence="1">
    <location>
        <begin position="9"/>
        <end position="18"/>
    </location>
</feature>
<protein>
    <submittedName>
        <fullName evidence="2">Uncharacterized protein</fullName>
    </submittedName>
</protein>
<reference evidence="2 3" key="1">
    <citation type="journal article" date="2016" name="PLoS ONE">
        <title>Complete Genome Sequence and Comparative Genomics of a Novel Myxobacterium Myxococcus hansupus.</title>
        <authorList>
            <person name="Sharma G."/>
            <person name="Narwani T."/>
            <person name="Subramanian S."/>
        </authorList>
    </citation>
    <scope>NUCLEOTIDE SEQUENCE [LARGE SCALE GENOMIC DNA]</scope>
    <source>
        <strain evidence="3">mixupus</strain>
    </source>
</reference>
<gene>
    <name evidence="2" type="ORF">A176_002020</name>
</gene>
<dbReference type="Proteomes" id="UP000009026">
    <property type="component" value="Chromosome"/>
</dbReference>
<proteinExistence type="predicted"/>
<keyword evidence="3" id="KW-1185">Reference proteome</keyword>
<name>A0A0H4WU68_9BACT</name>
<organism evidence="2 3">
    <name type="scientific">Pseudomyxococcus hansupus</name>
    <dbReference type="NCBI Taxonomy" id="1297742"/>
    <lineage>
        <taxon>Bacteria</taxon>
        <taxon>Pseudomonadati</taxon>
        <taxon>Myxococcota</taxon>
        <taxon>Myxococcia</taxon>
        <taxon>Myxococcales</taxon>
        <taxon>Cystobacterineae</taxon>
        <taxon>Myxococcaceae</taxon>
        <taxon>Pseudomyxococcus</taxon>
    </lineage>
</organism>
<evidence type="ECO:0000313" key="2">
    <source>
        <dbReference type="EMBL" id="AKQ65108.1"/>
    </source>
</evidence>
<sequence>MHGGAGLGMEKKSSEGASDRNSTGRQRPRAIVQNPPNGGNH</sequence>
<dbReference type="AlphaFoldDB" id="A0A0H4WU68"/>
<dbReference type="KEGG" id="mym:A176_002020"/>